<keyword evidence="3" id="KW-1185">Reference proteome</keyword>
<feature type="region of interest" description="Disordered" evidence="1">
    <location>
        <begin position="1"/>
        <end position="38"/>
    </location>
</feature>
<protein>
    <submittedName>
        <fullName evidence="2">Uncharacterized protein</fullName>
    </submittedName>
</protein>
<sequence>MPGSPRWGHSTDALPQPPLRAYTRPMMSPRSQVSIAPGVPPSALRHSLLAPGCAIGPDVRPRLLQALTLSLQLNRKGATPPRYGTPCSREHQPLHASPSFQLSCILLGAPGSSSHAGPADPGSLPPQAALQQAPPAPPVLRPARSLRPEARKDPDAS</sequence>
<evidence type="ECO:0000256" key="1">
    <source>
        <dbReference type="SAM" id="MobiDB-lite"/>
    </source>
</evidence>
<dbReference type="EMBL" id="JANPWB010000003">
    <property type="protein sequence ID" value="KAJ1201440.1"/>
    <property type="molecule type" value="Genomic_DNA"/>
</dbReference>
<organism evidence="2 3">
    <name type="scientific">Pleurodeles waltl</name>
    <name type="common">Iberian ribbed newt</name>
    <dbReference type="NCBI Taxonomy" id="8319"/>
    <lineage>
        <taxon>Eukaryota</taxon>
        <taxon>Metazoa</taxon>
        <taxon>Chordata</taxon>
        <taxon>Craniata</taxon>
        <taxon>Vertebrata</taxon>
        <taxon>Euteleostomi</taxon>
        <taxon>Amphibia</taxon>
        <taxon>Batrachia</taxon>
        <taxon>Caudata</taxon>
        <taxon>Salamandroidea</taxon>
        <taxon>Salamandridae</taxon>
        <taxon>Pleurodelinae</taxon>
        <taxon>Pleurodeles</taxon>
    </lineage>
</organism>
<dbReference type="Proteomes" id="UP001066276">
    <property type="component" value="Chromosome 2_1"/>
</dbReference>
<feature type="compositionally biased region" description="Basic and acidic residues" evidence="1">
    <location>
        <begin position="146"/>
        <end position="157"/>
    </location>
</feature>
<name>A0AAV7VIH4_PLEWA</name>
<reference evidence="2" key="1">
    <citation type="journal article" date="2022" name="bioRxiv">
        <title>Sequencing and chromosome-scale assembly of the giantPleurodeles waltlgenome.</title>
        <authorList>
            <person name="Brown T."/>
            <person name="Elewa A."/>
            <person name="Iarovenko S."/>
            <person name="Subramanian E."/>
            <person name="Araus A.J."/>
            <person name="Petzold A."/>
            <person name="Susuki M."/>
            <person name="Suzuki K.-i.T."/>
            <person name="Hayashi T."/>
            <person name="Toyoda A."/>
            <person name="Oliveira C."/>
            <person name="Osipova E."/>
            <person name="Leigh N.D."/>
            <person name="Simon A."/>
            <person name="Yun M.H."/>
        </authorList>
    </citation>
    <scope>NUCLEOTIDE SEQUENCE</scope>
    <source>
        <strain evidence="2">20211129_DDA</strain>
        <tissue evidence="2">Liver</tissue>
    </source>
</reference>
<feature type="region of interest" description="Disordered" evidence="1">
    <location>
        <begin position="110"/>
        <end position="157"/>
    </location>
</feature>
<proteinExistence type="predicted"/>
<feature type="region of interest" description="Disordered" evidence="1">
    <location>
        <begin position="74"/>
        <end position="94"/>
    </location>
</feature>
<evidence type="ECO:0000313" key="3">
    <source>
        <dbReference type="Proteomes" id="UP001066276"/>
    </source>
</evidence>
<evidence type="ECO:0000313" key="2">
    <source>
        <dbReference type="EMBL" id="KAJ1201440.1"/>
    </source>
</evidence>
<accession>A0AAV7VIH4</accession>
<dbReference type="AlphaFoldDB" id="A0AAV7VIH4"/>
<gene>
    <name evidence="2" type="ORF">NDU88_005249</name>
</gene>
<comment type="caution">
    <text evidence="2">The sequence shown here is derived from an EMBL/GenBank/DDBJ whole genome shotgun (WGS) entry which is preliminary data.</text>
</comment>